<evidence type="ECO:0000256" key="13">
    <source>
        <dbReference type="RuleBase" id="RU003848"/>
    </source>
</evidence>
<organism evidence="15 16">
    <name type="scientific">Campylobacter suis</name>
    <dbReference type="NCBI Taxonomy" id="2790657"/>
    <lineage>
        <taxon>Bacteria</taxon>
        <taxon>Pseudomonadati</taxon>
        <taxon>Campylobacterota</taxon>
        <taxon>Epsilonproteobacteria</taxon>
        <taxon>Campylobacterales</taxon>
        <taxon>Campylobacteraceae</taxon>
        <taxon>Campylobacter</taxon>
    </lineage>
</organism>
<comment type="subcellular location">
    <subcellularLocation>
        <location evidence="12">Cell membrane</location>
        <topology evidence="12">Single-pass membrane protein</topology>
    </subcellularLocation>
    <subcellularLocation>
        <location evidence="11">Endomembrane system</location>
        <topology evidence="11">Single-pass membrane protein</topology>
    </subcellularLocation>
</comment>
<evidence type="ECO:0000256" key="3">
    <source>
        <dbReference type="ARBA" id="ARBA00022692"/>
    </source>
</evidence>
<keyword evidence="2 12" id="KW-0138">CF(0)</keyword>
<keyword evidence="16" id="KW-1185">Reference proteome</keyword>
<keyword evidence="4 12" id="KW-0375">Hydrogen ion transport</keyword>
<evidence type="ECO:0000256" key="7">
    <source>
        <dbReference type="ARBA" id="ARBA00023136"/>
    </source>
</evidence>
<proteinExistence type="inferred from homology"/>
<accession>A0ABM8Q0M2</accession>
<evidence type="ECO:0000256" key="8">
    <source>
        <dbReference type="ARBA" id="ARBA00023310"/>
    </source>
</evidence>
<evidence type="ECO:0000256" key="11">
    <source>
        <dbReference type="ARBA" id="ARBA00037847"/>
    </source>
</evidence>
<reference evidence="15 16" key="1">
    <citation type="submission" date="2020-11" db="EMBL/GenBank/DDBJ databases">
        <authorList>
            <person name="Peeters C."/>
        </authorList>
    </citation>
    <scope>NUCLEOTIDE SEQUENCE [LARGE SCALE GENOMIC DNA]</scope>
    <source>
        <strain evidence="15 16">LMG 8286</strain>
    </source>
</reference>
<protein>
    <recommendedName>
        <fullName evidence="12">ATP synthase subunit b</fullName>
    </recommendedName>
    <alternativeName>
        <fullName evidence="12">ATP synthase F(0) sector subunit b</fullName>
    </alternativeName>
    <alternativeName>
        <fullName evidence="12">ATPase subunit I</fullName>
    </alternativeName>
    <alternativeName>
        <fullName evidence="12">F-type ATPase subunit b</fullName>
        <shortName evidence="12">F-ATPase subunit b</shortName>
    </alternativeName>
</protein>
<keyword evidence="14" id="KW-0175">Coiled coil</keyword>
<evidence type="ECO:0000256" key="10">
    <source>
        <dbReference type="ARBA" id="ARBA00025614"/>
    </source>
</evidence>
<evidence type="ECO:0000256" key="14">
    <source>
        <dbReference type="SAM" id="Coils"/>
    </source>
</evidence>
<evidence type="ECO:0000256" key="2">
    <source>
        <dbReference type="ARBA" id="ARBA00022547"/>
    </source>
</evidence>
<evidence type="ECO:0000256" key="1">
    <source>
        <dbReference type="ARBA" id="ARBA00022448"/>
    </source>
</evidence>
<dbReference type="CDD" id="cd06503">
    <property type="entry name" value="ATP-synt_Fo_b"/>
    <property type="match status" value="1"/>
</dbReference>
<dbReference type="EMBL" id="CAJHOE010000001">
    <property type="protein sequence ID" value="CAD7286368.1"/>
    <property type="molecule type" value="Genomic_DNA"/>
</dbReference>
<keyword evidence="1 12" id="KW-0813">Transport</keyword>
<evidence type="ECO:0000256" key="6">
    <source>
        <dbReference type="ARBA" id="ARBA00023065"/>
    </source>
</evidence>
<keyword evidence="3 12" id="KW-0812">Transmembrane</keyword>
<evidence type="ECO:0000313" key="15">
    <source>
        <dbReference type="EMBL" id="CAD7286368.1"/>
    </source>
</evidence>
<keyword evidence="12" id="KW-1003">Cell membrane</keyword>
<dbReference type="InterPro" id="IPR002146">
    <property type="entry name" value="ATP_synth_b/b'su_bac/chlpt"/>
</dbReference>
<feature type="transmembrane region" description="Helical" evidence="12">
    <location>
        <begin position="30"/>
        <end position="47"/>
    </location>
</feature>
<keyword evidence="8 12" id="KW-0066">ATP synthesis</keyword>
<name>A0ABM8Q0M2_9BACT</name>
<keyword evidence="5 12" id="KW-1133">Transmembrane helix</keyword>
<comment type="function">
    <text evidence="9 12">F(1)F(0) ATP synthase produces ATP from ADP in the presence of a proton or sodium gradient. F-type ATPases consist of two structural domains, F(1) containing the extramembraneous catalytic core and F(0) containing the membrane proton channel, linked together by a central stalk and a peripheral stalk. During catalysis, ATP synthesis in the catalytic domain of F(1) is coupled via a rotary mechanism of the central stalk subunits to proton translocation.</text>
</comment>
<dbReference type="HAMAP" id="MF_01398">
    <property type="entry name" value="ATP_synth_b_bprime"/>
    <property type="match status" value="1"/>
</dbReference>
<evidence type="ECO:0000256" key="9">
    <source>
        <dbReference type="ARBA" id="ARBA00025198"/>
    </source>
</evidence>
<sequence length="168" mass="19275">MKFILPLLILPALAFASSHGTNYDIVERTLNFLLFFGILIYFIAKPLKQMYLDRINKIASKLKSIEEKLNSSKSQKDEAIKKVEEAKINAASLIETAQKEALNLAQKVKKDTEQDIINIEKSFKEQKEFEERKMTKSVVNEILNEIFANDSLKIDQKELVNIVLKKVS</sequence>
<comment type="function">
    <text evidence="10">Component of the F(0) channel, it forms part of the peripheral stalk, linking F(1) to F(0). The b'-subunit is a diverged and duplicated form of b found in plants and photosynthetic bacteria.</text>
</comment>
<evidence type="ECO:0000256" key="12">
    <source>
        <dbReference type="HAMAP-Rule" id="MF_01398"/>
    </source>
</evidence>
<comment type="subunit">
    <text evidence="12">F-type ATPases have 2 components, F(1) - the catalytic core - and F(0) - the membrane proton channel. F(1) has five subunits: alpha(3), beta(3), gamma(1), delta(1), epsilon(1). F(0) has three main subunits: a(1), b(2) and c(10-14). The alpha and beta chains form an alternating ring which encloses part of the gamma chain. F(1) is attached to F(0) by a central stalk formed by the gamma and epsilon chains, while a peripheral stalk is formed by the delta and b chains.</text>
</comment>
<dbReference type="NCBIfam" id="NF006292">
    <property type="entry name" value="PRK08475.1"/>
    <property type="match status" value="1"/>
</dbReference>
<evidence type="ECO:0000256" key="5">
    <source>
        <dbReference type="ARBA" id="ARBA00022989"/>
    </source>
</evidence>
<keyword evidence="7 12" id="KW-0472">Membrane</keyword>
<dbReference type="Proteomes" id="UP000789359">
    <property type="component" value="Unassembled WGS sequence"/>
</dbReference>
<gene>
    <name evidence="12 15" type="primary">atpF</name>
    <name evidence="15" type="ORF">LMG8286_00199</name>
</gene>
<keyword evidence="6 12" id="KW-0406">Ion transport</keyword>
<dbReference type="RefSeq" id="WP_230056006.1">
    <property type="nucleotide sequence ID" value="NZ_CAJHOE010000001.1"/>
</dbReference>
<dbReference type="Pfam" id="PF00430">
    <property type="entry name" value="ATP-synt_B"/>
    <property type="match status" value="1"/>
</dbReference>
<feature type="coiled-coil region" evidence="14">
    <location>
        <begin position="55"/>
        <end position="114"/>
    </location>
</feature>
<comment type="caution">
    <text evidence="15">The sequence shown here is derived from an EMBL/GenBank/DDBJ whole genome shotgun (WGS) entry which is preliminary data.</text>
</comment>
<comment type="similarity">
    <text evidence="12 13">Belongs to the ATPase B chain family.</text>
</comment>
<evidence type="ECO:0000313" key="16">
    <source>
        <dbReference type="Proteomes" id="UP000789359"/>
    </source>
</evidence>
<evidence type="ECO:0000256" key="4">
    <source>
        <dbReference type="ARBA" id="ARBA00022781"/>
    </source>
</evidence>